<evidence type="ECO:0000313" key="3">
    <source>
        <dbReference type="Proteomes" id="UP001595701"/>
    </source>
</evidence>
<dbReference type="EMBL" id="JBHRWR010000016">
    <property type="protein sequence ID" value="MFC3575854.1"/>
    <property type="molecule type" value="Genomic_DNA"/>
</dbReference>
<reference evidence="3" key="1">
    <citation type="journal article" date="2019" name="Int. J. Syst. Evol. Microbiol.">
        <title>The Global Catalogue of Microorganisms (GCM) 10K type strain sequencing project: providing services to taxonomists for standard genome sequencing and annotation.</title>
        <authorList>
            <consortium name="The Broad Institute Genomics Platform"/>
            <consortium name="The Broad Institute Genome Sequencing Center for Infectious Disease"/>
            <person name="Wu L."/>
            <person name="Ma J."/>
        </authorList>
    </citation>
    <scope>NUCLEOTIDE SEQUENCE [LARGE SCALE GENOMIC DNA]</scope>
    <source>
        <strain evidence="3">CGMCC 4.7035</strain>
    </source>
</reference>
<name>A0ABV7SIY8_9ACTN</name>
<keyword evidence="3" id="KW-1185">Reference proteome</keyword>
<gene>
    <name evidence="2" type="ORF">ACFOZ0_21740</name>
</gene>
<evidence type="ECO:0000313" key="2">
    <source>
        <dbReference type="EMBL" id="MFC3575854.1"/>
    </source>
</evidence>
<proteinExistence type="predicted"/>
<dbReference type="Proteomes" id="UP001595701">
    <property type="component" value="Unassembled WGS sequence"/>
</dbReference>
<feature type="domain" description="DUF7737" evidence="1">
    <location>
        <begin position="18"/>
        <end position="64"/>
    </location>
</feature>
<comment type="caution">
    <text evidence="2">The sequence shown here is derived from an EMBL/GenBank/DDBJ whole genome shotgun (WGS) entry which is preliminary data.</text>
</comment>
<organism evidence="2 3">
    <name type="scientific">Streptomyces yaanensis</name>
    <dbReference type="NCBI Taxonomy" id="1142239"/>
    <lineage>
        <taxon>Bacteria</taxon>
        <taxon>Bacillati</taxon>
        <taxon>Actinomycetota</taxon>
        <taxon>Actinomycetes</taxon>
        <taxon>Kitasatosporales</taxon>
        <taxon>Streptomycetaceae</taxon>
        <taxon>Streptomyces</taxon>
    </lineage>
</organism>
<dbReference type="Pfam" id="PF24879">
    <property type="entry name" value="DUF7737"/>
    <property type="match status" value="1"/>
</dbReference>
<accession>A0ABV7SIY8</accession>
<sequence>MPDERGETGGGGAGPIAWCIVPSRRKGDGKVFLSFEDDRLSPILSKAFLLAAHTKITGGTTLRQAKGGD</sequence>
<dbReference type="InterPro" id="IPR056639">
    <property type="entry name" value="DUF7737"/>
</dbReference>
<protein>
    <recommendedName>
        <fullName evidence="1">DUF7737 domain-containing protein</fullName>
    </recommendedName>
</protein>
<dbReference type="RefSeq" id="WP_310765948.1">
    <property type="nucleotide sequence ID" value="NZ_JBHRWR010000016.1"/>
</dbReference>
<evidence type="ECO:0000259" key="1">
    <source>
        <dbReference type="Pfam" id="PF24879"/>
    </source>
</evidence>